<reference evidence="1" key="1">
    <citation type="journal article" date="2021" name="bioRxiv">
        <title>Whole Genome Assembly and Annotation of Northern Wild Rice, Zizania palustris L., Supports a Whole Genome Duplication in the Zizania Genus.</title>
        <authorList>
            <person name="Haas M."/>
            <person name="Kono T."/>
            <person name="Macchietto M."/>
            <person name="Millas R."/>
            <person name="McGilp L."/>
            <person name="Shao M."/>
            <person name="Duquette J."/>
            <person name="Hirsch C.N."/>
            <person name="Kimball J."/>
        </authorList>
    </citation>
    <scope>NUCLEOTIDE SEQUENCE</scope>
    <source>
        <tissue evidence="1">Fresh leaf tissue</tissue>
    </source>
</reference>
<accession>A0A8J6BR72</accession>
<protein>
    <submittedName>
        <fullName evidence="1">Uncharacterized protein</fullName>
    </submittedName>
</protein>
<dbReference type="AlphaFoldDB" id="A0A8J6BR72"/>
<gene>
    <name evidence="1" type="ORF">GUJ93_ZPchr0012g21322</name>
</gene>
<name>A0A8J6BR72_ZIZPA</name>
<comment type="caution">
    <text evidence="1">The sequence shown here is derived from an EMBL/GenBank/DDBJ whole genome shotgun (WGS) entry which is preliminary data.</text>
</comment>
<proteinExistence type="predicted"/>
<keyword evidence="2" id="KW-1185">Reference proteome</keyword>
<evidence type="ECO:0000313" key="2">
    <source>
        <dbReference type="Proteomes" id="UP000729402"/>
    </source>
</evidence>
<dbReference type="OrthoDB" id="787137at2759"/>
<reference evidence="1" key="2">
    <citation type="submission" date="2021-02" db="EMBL/GenBank/DDBJ databases">
        <authorList>
            <person name="Kimball J.A."/>
            <person name="Haas M.W."/>
            <person name="Macchietto M."/>
            <person name="Kono T."/>
            <person name="Duquette J."/>
            <person name="Shao M."/>
        </authorList>
    </citation>
    <scope>NUCLEOTIDE SEQUENCE</scope>
    <source>
        <tissue evidence="1">Fresh leaf tissue</tissue>
    </source>
</reference>
<sequence length="78" mass="8538">MITVCEVCGELGYKHLLLSCENCNEAAVHRVGVPVQGSGLMQVADPKHRGSLYECEAVPRIEVNRRGGRRALPRRPPG</sequence>
<dbReference type="Proteomes" id="UP000729402">
    <property type="component" value="Unassembled WGS sequence"/>
</dbReference>
<organism evidence="1 2">
    <name type="scientific">Zizania palustris</name>
    <name type="common">Northern wild rice</name>
    <dbReference type="NCBI Taxonomy" id="103762"/>
    <lineage>
        <taxon>Eukaryota</taxon>
        <taxon>Viridiplantae</taxon>
        <taxon>Streptophyta</taxon>
        <taxon>Embryophyta</taxon>
        <taxon>Tracheophyta</taxon>
        <taxon>Spermatophyta</taxon>
        <taxon>Magnoliopsida</taxon>
        <taxon>Liliopsida</taxon>
        <taxon>Poales</taxon>
        <taxon>Poaceae</taxon>
        <taxon>BOP clade</taxon>
        <taxon>Oryzoideae</taxon>
        <taxon>Oryzeae</taxon>
        <taxon>Zizaniinae</taxon>
        <taxon>Zizania</taxon>
    </lineage>
</organism>
<evidence type="ECO:0000313" key="1">
    <source>
        <dbReference type="EMBL" id="KAG8093642.1"/>
    </source>
</evidence>
<dbReference type="EMBL" id="JAAALK010000080">
    <property type="protein sequence ID" value="KAG8093642.1"/>
    <property type="molecule type" value="Genomic_DNA"/>
</dbReference>